<dbReference type="PANTHER" id="PTHR42071">
    <property type="entry name" value="PROTOGLOBIN DOMAIN-CONTAINING PROTEIN"/>
    <property type="match status" value="1"/>
</dbReference>
<accession>A0A9P9EN97</accession>
<dbReference type="Pfam" id="PF11563">
    <property type="entry name" value="Protoglobin"/>
    <property type="match status" value="1"/>
</dbReference>
<dbReference type="Gene3D" id="1.10.490.10">
    <property type="entry name" value="Globins"/>
    <property type="match status" value="1"/>
</dbReference>
<reference evidence="2" key="1">
    <citation type="journal article" date="2021" name="Nat. Commun.">
        <title>Genetic determinants of endophytism in the Arabidopsis root mycobiome.</title>
        <authorList>
            <person name="Mesny F."/>
            <person name="Miyauchi S."/>
            <person name="Thiergart T."/>
            <person name="Pickel B."/>
            <person name="Atanasova L."/>
            <person name="Karlsson M."/>
            <person name="Huettel B."/>
            <person name="Barry K.W."/>
            <person name="Haridas S."/>
            <person name="Chen C."/>
            <person name="Bauer D."/>
            <person name="Andreopoulos W."/>
            <person name="Pangilinan J."/>
            <person name="LaButti K."/>
            <person name="Riley R."/>
            <person name="Lipzen A."/>
            <person name="Clum A."/>
            <person name="Drula E."/>
            <person name="Henrissat B."/>
            <person name="Kohler A."/>
            <person name="Grigoriev I.V."/>
            <person name="Martin F.M."/>
            <person name="Hacquard S."/>
        </authorList>
    </citation>
    <scope>NUCLEOTIDE SEQUENCE</scope>
    <source>
        <strain evidence="2">MPI-CAGE-AT-0021</strain>
    </source>
</reference>
<comment type="caution">
    <text evidence="2">The sequence shown here is derived from an EMBL/GenBank/DDBJ whole genome shotgun (WGS) entry which is preliminary data.</text>
</comment>
<organism evidence="2 3">
    <name type="scientific">Dactylonectria estremocensis</name>
    <dbReference type="NCBI Taxonomy" id="1079267"/>
    <lineage>
        <taxon>Eukaryota</taxon>
        <taxon>Fungi</taxon>
        <taxon>Dikarya</taxon>
        <taxon>Ascomycota</taxon>
        <taxon>Pezizomycotina</taxon>
        <taxon>Sordariomycetes</taxon>
        <taxon>Hypocreomycetidae</taxon>
        <taxon>Hypocreales</taxon>
        <taxon>Nectriaceae</taxon>
        <taxon>Dactylonectria</taxon>
    </lineage>
</organism>
<evidence type="ECO:0000259" key="1">
    <source>
        <dbReference type="Pfam" id="PF11563"/>
    </source>
</evidence>
<dbReference type="Proteomes" id="UP000717696">
    <property type="component" value="Unassembled WGS sequence"/>
</dbReference>
<dbReference type="EMBL" id="JAGMUU010000013">
    <property type="protein sequence ID" value="KAH7140216.1"/>
    <property type="molecule type" value="Genomic_DNA"/>
</dbReference>
<dbReference type="GO" id="GO:0020037">
    <property type="term" value="F:heme binding"/>
    <property type="evidence" value="ECO:0007669"/>
    <property type="project" value="InterPro"/>
</dbReference>
<name>A0A9P9EN97_9HYPO</name>
<dbReference type="PANTHER" id="PTHR42071:SF1">
    <property type="entry name" value="GLOBIN-SENSOR DOMAIN-CONTAINING PROTEIN"/>
    <property type="match status" value="1"/>
</dbReference>
<protein>
    <submittedName>
        <fullName evidence="2">Protoglobin-domain-containing protein</fullName>
    </submittedName>
</protein>
<proteinExistence type="predicted"/>
<sequence length="239" mass="27203">MAETFEHIDRKSLYTNLEARIDYLHRFLDFNEYDLEALAFGSKFVKDLIPAVVHVVYQKLLQFDITARAFQMRDTRSEAAFEISLDENSPELLTRKMFLTSYLTKICSDQSKMAFWEYLDQVGAMHVGLNRSKPLNVEYIHISATLCLIQHVLTEAILSHNALPMSKRMAMVKALSKVIWIQNDLFAKWYVRDGDEFTGGKSSETFSRLGASSKPDQQGAGVCPFSGITKGVQEVKISE</sequence>
<dbReference type="InterPro" id="IPR044398">
    <property type="entry name" value="Globin-sensor_dom"/>
</dbReference>
<gene>
    <name evidence="2" type="ORF">B0J13DRAFT_557362</name>
</gene>
<evidence type="ECO:0000313" key="3">
    <source>
        <dbReference type="Proteomes" id="UP000717696"/>
    </source>
</evidence>
<dbReference type="AlphaFoldDB" id="A0A9P9EN97"/>
<dbReference type="OrthoDB" id="10027058at2759"/>
<evidence type="ECO:0000313" key="2">
    <source>
        <dbReference type="EMBL" id="KAH7140216.1"/>
    </source>
</evidence>
<dbReference type="GO" id="GO:0019825">
    <property type="term" value="F:oxygen binding"/>
    <property type="evidence" value="ECO:0007669"/>
    <property type="project" value="InterPro"/>
</dbReference>
<dbReference type="InterPro" id="IPR012292">
    <property type="entry name" value="Globin/Proto"/>
</dbReference>
<feature type="domain" description="Globin-sensor" evidence="1">
    <location>
        <begin position="18"/>
        <end position="195"/>
    </location>
</feature>
<keyword evidence="3" id="KW-1185">Reference proteome</keyword>